<evidence type="ECO:0000313" key="2">
    <source>
        <dbReference type="EMBL" id="KAL2044525.1"/>
    </source>
</evidence>
<feature type="region of interest" description="Disordered" evidence="1">
    <location>
        <begin position="1"/>
        <end position="21"/>
    </location>
</feature>
<dbReference type="EMBL" id="JBHFEH010000202">
    <property type="protein sequence ID" value="KAL2044525.1"/>
    <property type="molecule type" value="Genomic_DNA"/>
</dbReference>
<comment type="caution">
    <text evidence="2">The sequence shown here is derived from an EMBL/GenBank/DDBJ whole genome shotgun (WGS) entry which is preliminary data.</text>
</comment>
<keyword evidence="3" id="KW-1185">Reference proteome</keyword>
<protein>
    <submittedName>
        <fullName evidence="2">Uncharacterized protein</fullName>
    </submittedName>
</protein>
<dbReference type="Proteomes" id="UP001590951">
    <property type="component" value="Unassembled WGS sequence"/>
</dbReference>
<gene>
    <name evidence="2" type="ORF">ABVK25_012405</name>
</gene>
<proteinExistence type="predicted"/>
<reference evidence="2 3" key="1">
    <citation type="submission" date="2024-09" db="EMBL/GenBank/DDBJ databases">
        <title>Rethinking Asexuality: The Enigmatic Case of Functional Sexual Genes in Lepraria (Stereocaulaceae).</title>
        <authorList>
            <person name="Doellman M."/>
            <person name="Sun Y."/>
            <person name="Barcenas-Pena A."/>
            <person name="Lumbsch H.T."/>
            <person name="Grewe F."/>
        </authorList>
    </citation>
    <scope>NUCLEOTIDE SEQUENCE [LARGE SCALE GENOMIC DNA]</scope>
    <source>
        <strain evidence="2 3">Grewe 0041</strain>
    </source>
</reference>
<accession>A0ABR4AFI0</accession>
<feature type="compositionally biased region" description="Basic and acidic residues" evidence="1">
    <location>
        <begin position="59"/>
        <end position="96"/>
    </location>
</feature>
<name>A0ABR4AFI0_9LECA</name>
<evidence type="ECO:0000256" key="1">
    <source>
        <dbReference type="SAM" id="MobiDB-lite"/>
    </source>
</evidence>
<feature type="region of interest" description="Disordered" evidence="1">
    <location>
        <begin position="27"/>
        <end position="46"/>
    </location>
</feature>
<evidence type="ECO:0000313" key="3">
    <source>
        <dbReference type="Proteomes" id="UP001590951"/>
    </source>
</evidence>
<feature type="compositionally biased region" description="Basic and acidic residues" evidence="1">
    <location>
        <begin position="27"/>
        <end position="38"/>
    </location>
</feature>
<organism evidence="2 3">
    <name type="scientific">Lepraria finkii</name>
    <dbReference type="NCBI Taxonomy" id="1340010"/>
    <lineage>
        <taxon>Eukaryota</taxon>
        <taxon>Fungi</taxon>
        <taxon>Dikarya</taxon>
        <taxon>Ascomycota</taxon>
        <taxon>Pezizomycotina</taxon>
        <taxon>Lecanoromycetes</taxon>
        <taxon>OSLEUM clade</taxon>
        <taxon>Lecanoromycetidae</taxon>
        <taxon>Lecanorales</taxon>
        <taxon>Lecanorineae</taxon>
        <taxon>Stereocaulaceae</taxon>
        <taxon>Lepraria</taxon>
    </lineage>
</organism>
<feature type="region of interest" description="Disordered" evidence="1">
    <location>
        <begin position="59"/>
        <end position="146"/>
    </location>
</feature>
<sequence length="146" mass="15602">MERRQAEESAQTHASWVDGFSLQCCAEKDRRGGPKQPRETVIGIEGEKERWVRRRLEEVRGKGTRLGERAKHVQGELDKLGKEVEGLDGEKGKEPGDGGSDGALAGATQAGRSDARASTSSGHSGLGSIERTERSGVGTDGDMELG</sequence>